<reference evidence="2 3" key="1">
    <citation type="submission" date="2016-07" db="EMBL/GenBank/DDBJ databases">
        <title>Genome and transcriptome analysis of iron-reducing fermentative bacteria Anoxybacter fermentans.</title>
        <authorList>
            <person name="Zeng X."/>
            <person name="Shao Z."/>
        </authorList>
    </citation>
    <scope>NUCLEOTIDE SEQUENCE [LARGE SCALE GENOMIC DNA]</scope>
    <source>
        <strain evidence="2 3">DY22613</strain>
    </source>
</reference>
<dbReference type="GO" id="GO:0005886">
    <property type="term" value="C:plasma membrane"/>
    <property type="evidence" value="ECO:0007669"/>
    <property type="project" value="InterPro"/>
</dbReference>
<keyword evidence="1" id="KW-0472">Membrane</keyword>
<dbReference type="Proteomes" id="UP000267250">
    <property type="component" value="Chromosome"/>
</dbReference>
<dbReference type="AlphaFoldDB" id="A0A3S9SXD3"/>
<feature type="transmembrane region" description="Helical" evidence="1">
    <location>
        <begin position="143"/>
        <end position="168"/>
    </location>
</feature>
<dbReference type="Pfam" id="PF09515">
    <property type="entry name" value="Thia_YuaJ"/>
    <property type="match status" value="1"/>
</dbReference>
<feature type="transmembrane region" description="Helical" evidence="1">
    <location>
        <begin position="40"/>
        <end position="65"/>
    </location>
</feature>
<organism evidence="2 3">
    <name type="scientific">Anoxybacter fermentans</name>
    <dbReference type="NCBI Taxonomy" id="1323375"/>
    <lineage>
        <taxon>Bacteria</taxon>
        <taxon>Bacillati</taxon>
        <taxon>Bacillota</taxon>
        <taxon>Clostridia</taxon>
        <taxon>Halanaerobiales</taxon>
        <taxon>Anoxybacter</taxon>
    </lineage>
</organism>
<feature type="transmembrane region" description="Helical" evidence="1">
    <location>
        <begin position="6"/>
        <end position="28"/>
    </location>
</feature>
<keyword evidence="1" id="KW-0812">Transmembrane</keyword>
<name>A0A3S9SXD3_9FIRM</name>
<evidence type="ECO:0000313" key="3">
    <source>
        <dbReference type="Proteomes" id="UP000267250"/>
    </source>
</evidence>
<proteinExistence type="predicted"/>
<dbReference type="KEGG" id="aft:BBF96_05815"/>
<keyword evidence="1" id="KW-1133">Transmembrane helix</keyword>
<evidence type="ECO:0000313" key="2">
    <source>
        <dbReference type="EMBL" id="AZR72951.1"/>
    </source>
</evidence>
<dbReference type="OrthoDB" id="9795813at2"/>
<dbReference type="RefSeq" id="WP_127016285.1">
    <property type="nucleotide sequence ID" value="NZ_CP016379.1"/>
</dbReference>
<feature type="transmembrane region" description="Helical" evidence="1">
    <location>
        <begin position="108"/>
        <end position="131"/>
    </location>
</feature>
<protein>
    <submittedName>
        <fullName evidence="2">Energy-coupled thiamine transporter ThiT</fullName>
    </submittedName>
</protein>
<accession>A0A3S9SXD3</accession>
<dbReference type="InterPro" id="IPR012651">
    <property type="entry name" value="Thia_Transptr_ThiT"/>
</dbReference>
<evidence type="ECO:0000256" key="1">
    <source>
        <dbReference type="SAM" id="Phobius"/>
    </source>
</evidence>
<gene>
    <name evidence="2" type="ORF">BBF96_05815</name>
</gene>
<keyword evidence="3" id="KW-1185">Reference proteome</keyword>
<dbReference type="GO" id="GO:0015234">
    <property type="term" value="F:thiamine transmembrane transporter activity"/>
    <property type="evidence" value="ECO:0007669"/>
    <property type="project" value="InterPro"/>
</dbReference>
<feature type="transmembrane region" description="Helical" evidence="1">
    <location>
        <begin position="77"/>
        <end position="96"/>
    </location>
</feature>
<dbReference type="NCBIfam" id="TIGR02357">
    <property type="entry name" value="ECF_ThiT_YuaJ"/>
    <property type="match status" value="1"/>
</dbReference>
<dbReference type="Gene3D" id="1.10.1760.20">
    <property type="match status" value="1"/>
</dbReference>
<dbReference type="EMBL" id="CP016379">
    <property type="protein sequence ID" value="AZR72951.1"/>
    <property type="molecule type" value="Genomic_DNA"/>
</dbReference>
<sequence length="182" mass="19817">MRNQKIRMMIEMAVAVAIALILNKLVLFHMPQGGSVNLEMLPIIFIALRWGVGAGFLTGAAHGLLQMIFGAYIVHPVQLILDYPLPFALLGLAGLFKTQLDGDKGAINIILGTVIGVFGRFLSHLISGVVFFGEYAPEGQNVWVYSAIYNASYIIPSLLISLVILLLARKQLAKINPVEVSE</sequence>